<evidence type="ECO:0000259" key="3">
    <source>
        <dbReference type="Pfam" id="PF00294"/>
    </source>
</evidence>
<dbReference type="GO" id="GO:0016301">
    <property type="term" value="F:kinase activity"/>
    <property type="evidence" value="ECO:0007669"/>
    <property type="project" value="UniProtKB-KW"/>
</dbReference>
<organism evidence="4 5">
    <name type="scientific">Colwellia maritima</name>
    <dbReference type="NCBI Taxonomy" id="2912588"/>
    <lineage>
        <taxon>Bacteria</taxon>
        <taxon>Pseudomonadati</taxon>
        <taxon>Pseudomonadota</taxon>
        <taxon>Gammaproteobacteria</taxon>
        <taxon>Alteromonadales</taxon>
        <taxon>Colwelliaceae</taxon>
        <taxon>Colwellia</taxon>
    </lineage>
</organism>
<dbReference type="PANTHER" id="PTHR10584">
    <property type="entry name" value="SUGAR KINASE"/>
    <property type="match status" value="1"/>
</dbReference>
<name>A0ABS9X8K3_9GAMM</name>
<dbReference type="InterPro" id="IPR011611">
    <property type="entry name" value="PfkB_dom"/>
</dbReference>
<dbReference type="Pfam" id="PF00294">
    <property type="entry name" value="PfkB"/>
    <property type="match status" value="1"/>
</dbReference>
<dbReference type="Gene3D" id="3.40.1190.20">
    <property type="match status" value="1"/>
</dbReference>
<protein>
    <submittedName>
        <fullName evidence="4">Sugar kinase</fullName>
    </submittedName>
</protein>
<dbReference type="Proteomes" id="UP001139646">
    <property type="component" value="Unassembled WGS sequence"/>
</dbReference>
<evidence type="ECO:0000256" key="2">
    <source>
        <dbReference type="ARBA" id="ARBA00022777"/>
    </source>
</evidence>
<proteinExistence type="predicted"/>
<comment type="caution">
    <text evidence="4">The sequence shown here is derived from an EMBL/GenBank/DDBJ whole genome shotgun (WGS) entry which is preliminary data.</text>
</comment>
<gene>
    <name evidence="4" type="ORF">L3081_20905</name>
</gene>
<keyword evidence="1" id="KW-0808">Transferase</keyword>
<feature type="domain" description="Carbohydrate kinase PfkB" evidence="3">
    <location>
        <begin position="16"/>
        <end position="293"/>
    </location>
</feature>
<dbReference type="PANTHER" id="PTHR10584:SF166">
    <property type="entry name" value="RIBOKINASE"/>
    <property type="match status" value="1"/>
</dbReference>
<accession>A0ABS9X8K3</accession>
<evidence type="ECO:0000313" key="5">
    <source>
        <dbReference type="Proteomes" id="UP001139646"/>
    </source>
</evidence>
<keyword evidence="2 4" id="KW-0418">Kinase</keyword>
<evidence type="ECO:0000256" key="1">
    <source>
        <dbReference type="ARBA" id="ARBA00022679"/>
    </source>
</evidence>
<reference evidence="4" key="1">
    <citation type="submission" date="2022-01" db="EMBL/GenBank/DDBJ databases">
        <title>Colwellia maritima, isolated from seawater.</title>
        <authorList>
            <person name="Kristyanto S."/>
            <person name="Jung J."/>
            <person name="Jeon C.O."/>
        </authorList>
    </citation>
    <scope>NUCLEOTIDE SEQUENCE</scope>
    <source>
        <strain evidence="4">MSW7</strain>
    </source>
</reference>
<keyword evidence="5" id="KW-1185">Reference proteome</keyword>
<dbReference type="RefSeq" id="WP_242288276.1">
    <property type="nucleotide sequence ID" value="NZ_JAKKSL010000005.1"/>
</dbReference>
<dbReference type="CDD" id="cd01166">
    <property type="entry name" value="KdgK"/>
    <property type="match status" value="1"/>
</dbReference>
<sequence length="297" mass="33250">MKKMLTIGEGMLELRMNENGSIESSFFGDTLNAAIYAKRFTPSLDVSWFSAIGTDEFSQNMITFLSTEGINTNWLYESKEALLGIYNIQTDTFGERTFNYWRSNSAATKMMRLMKQKDTVQKIEQFDLVLFTGLSLAILNDEDKKSLLELLQLLKASGAKIAFDPNYRERMWHTKENAITWFDIAFSISDIVLPGLDEMQELYSTHTHDEVNDYLKLLGCTEIIIKCGADGVVAFVDNLENCHIPFKAAAIQVDSTAAGDSFAGTYLAARANDLSVQDAIKAADMVARCVVQHPVLL</sequence>
<evidence type="ECO:0000313" key="4">
    <source>
        <dbReference type="EMBL" id="MCI2285392.1"/>
    </source>
</evidence>
<dbReference type="SUPFAM" id="SSF53613">
    <property type="entry name" value="Ribokinase-like"/>
    <property type="match status" value="1"/>
</dbReference>
<dbReference type="InterPro" id="IPR029056">
    <property type="entry name" value="Ribokinase-like"/>
</dbReference>
<dbReference type="EMBL" id="JAKKSL010000005">
    <property type="protein sequence ID" value="MCI2285392.1"/>
    <property type="molecule type" value="Genomic_DNA"/>
</dbReference>